<dbReference type="GO" id="GO:0005739">
    <property type="term" value="C:mitochondrion"/>
    <property type="evidence" value="ECO:0007669"/>
    <property type="project" value="TreeGrafter"/>
</dbReference>
<dbReference type="InterPro" id="IPR050410">
    <property type="entry name" value="CCR4/nocturin_mRNA_transcr"/>
</dbReference>
<reference evidence="2" key="2">
    <citation type="journal article" date="2023" name="Infect Dis Poverty">
        <title>Chromosome-scale genome of the human blood fluke Schistosoma mekongi and its implications for public health.</title>
        <authorList>
            <person name="Zhou M."/>
            <person name="Xu L."/>
            <person name="Xu D."/>
            <person name="Chen W."/>
            <person name="Khan J."/>
            <person name="Hu Y."/>
            <person name="Huang H."/>
            <person name="Wei H."/>
            <person name="Zhang Y."/>
            <person name="Chusongsang P."/>
            <person name="Tanasarnprasert K."/>
            <person name="Hu X."/>
            <person name="Limpanont Y."/>
            <person name="Lv Z."/>
        </authorList>
    </citation>
    <scope>NUCLEOTIDE SEQUENCE</scope>
    <source>
        <strain evidence="2">LV_2022a</strain>
    </source>
</reference>
<name>A0AAE1ZLU0_SCHME</name>
<dbReference type="InterPro" id="IPR036691">
    <property type="entry name" value="Endo/exonu/phosph_ase_sf"/>
</dbReference>
<dbReference type="EMBL" id="JALJAT010000001">
    <property type="protein sequence ID" value="KAK4476295.1"/>
    <property type="molecule type" value="Genomic_DNA"/>
</dbReference>
<reference evidence="2" key="1">
    <citation type="submission" date="2022-04" db="EMBL/GenBank/DDBJ databases">
        <authorList>
            <person name="Xu L."/>
            <person name="Lv Z."/>
        </authorList>
    </citation>
    <scope>NUCLEOTIDE SEQUENCE</scope>
    <source>
        <strain evidence="2">LV_2022a</strain>
    </source>
</reference>
<gene>
    <name evidence="2" type="ORF">MN116_001498</name>
</gene>
<dbReference type="AlphaFoldDB" id="A0AAE1ZLU0"/>
<evidence type="ECO:0000313" key="2">
    <source>
        <dbReference type="EMBL" id="KAK4476295.1"/>
    </source>
</evidence>
<dbReference type="Pfam" id="PF03372">
    <property type="entry name" value="Exo_endo_phos"/>
    <property type="match status" value="1"/>
</dbReference>
<dbReference type="InterPro" id="IPR005135">
    <property type="entry name" value="Endo/exonuclease/phosphatase"/>
</dbReference>
<dbReference type="Proteomes" id="UP001292079">
    <property type="component" value="Unassembled WGS sequence"/>
</dbReference>
<proteinExistence type="predicted"/>
<evidence type="ECO:0000313" key="3">
    <source>
        <dbReference type="Proteomes" id="UP001292079"/>
    </source>
</evidence>
<dbReference type="SUPFAM" id="SSF56219">
    <property type="entry name" value="DNase I-like"/>
    <property type="match status" value="1"/>
</dbReference>
<feature type="domain" description="Endonuclease/exonuclease/phosphatase" evidence="1">
    <location>
        <begin position="337"/>
        <end position="645"/>
    </location>
</feature>
<accession>A0AAE1ZLU0</accession>
<dbReference type="PANTHER" id="PTHR12121">
    <property type="entry name" value="CARBON CATABOLITE REPRESSOR PROTEIN 4"/>
    <property type="match status" value="1"/>
</dbReference>
<evidence type="ECO:0000259" key="1">
    <source>
        <dbReference type="Pfam" id="PF03372"/>
    </source>
</evidence>
<keyword evidence="3" id="KW-1185">Reference proteome</keyword>
<dbReference type="GO" id="GO:0000175">
    <property type="term" value="F:3'-5'-RNA exonuclease activity"/>
    <property type="evidence" value="ECO:0007669"/>
    <property type="project" value="TreeGrafter"/>
</dbReference>
<dbReference type="GO" id="GO:0000288">
    <property type="term" value="P:nuclear-transcribed mRNA catabolic process, deadenylation-dependent decay"/>
    <property type="evidence" value="ECO:0007669"/>
    <property type="project" value="TreeGrafter"/>
</dbReference>
<dbReference type="PANTHER" id="PTHR12121:SF37">
    <property type="entry name" value="2',5'-PHOSPHODIESTERASE 12"/>
    <property type="match status" value="1"/>
</dbReference>
<organism evidence="2 3">
    <name type="scientific">Schistosoma mekongi</name>
    <name type="common">Parasitic worm</name>
    <dbReference type="NCBI Taxonomy" id="38744"/>
    <lineage>
        <taxon>Eukaryota</taxon>
        <taxon>Metazoa</taxon>
        <taxon>Spiralia</taxon>
        <taxon>Lophotrochozoa</taxon>
        <taxon>Platyhelminthes</taxon>
        <taxon>Trematoda</taxon>
        <taxon>Digenea</taxon>
        <taxon>Strigeidida</taxon>
        <taxon>Schistosomatoidea</taxon>
        <taxon>Schistosomatidae</taxon>
        <taxon>Schistosoma</taxon>
    </lineage>
</organism>
<protein>
    <recommendedName>
        <fullName evidence="1">Endonuclease/exonuclease/phosphatase domain-containing protein</fullName>
    </recommendedName>
</protein>
<dbReference type="Gene3D" id="3.60.10.10">
    <property type="entry name" value="Endonuclease/exonuclease/phosphatase"/>
    <property type="match status" value="1"/>
</dbReference>
<comment type="caution">
    <text evidence="2">The sequence shown here is derived from an EMBL/GenBank/DDBJ whole genome shotgun (WGS) entry which is preliminary data.</text>
</comment>
<sequence>MNSVVFPNFFPYFFIRPVISQECKKLVAELFVPRLVSPSTGFEIQQDHRQRRFSFECSVDEPLSVLFSHLISSINGQYLRGKTISTTDSVYLASNANLVYKNTDGSSNSIVFSSDKTLGDCFLSESSCNAVNKTCQMLLQIRFHMHNDHEKTTLLSYTVHRNPARIIQCRLYTIPMVGCPVVPLIEAENICLENSEFLWFVGQSKEWSEKPCHKGFLFIPTEDHIGLSIRLRIRVRDTNGIDGIPYGTGKFFDPYGEPIKCKSTVLKAPNQVFHQQRCDWIENNQLDFQHLRVVSYNILAEMYAGSDFARANLFKHCPENFITSAYRLPLILRELCSYQSDFICLQEVDRWVYDKYLLHALKFCRNMDGIFLAKRAVLSDPNDPAKVKTDIEKEKGEGCAIFYSRTRFELVSKCGLPSIIHYASTVPFLSAMLNKFNSTTSICPTLNHSFSEEDTETHIQKSLSQCLISGVFREKSATSQSLLLIVSNTHFYFHPSASQIRTIQALAVRHYLSELAMCYKQSDNKPIPVIFCGDINQSPDSDVFTALTQGNECSSHEKITYQPIFESAYANNSLEFTNWVPGFHAVLDVILYNADSHLRCTHVLPIGSLQEIKELLIQLIKGDDQAQVLDLSELGLPNAYFPSDHIALVADFLWDSLKPISI</sequence>